<accession>A0A2U8PIY3</accession>
<reference evidence="1 2" key="2">
    <citation type="journal article" date="2017" name="Syst. Appl. Microbiol.">
        <title>Soybeans inoculated with root zone soils of Canadian native legumes harbour diverse and novel Bradyrhizobium spp. that possess agricultural potential.</title>
        <authorList>
            <person name="Bromfield E.S.P."/>
            <person name="Cloutier S."/>
            <person name="Tambong J.T."/>
            <person name="Tran Thi T.V."/>
        </authorList>
    </citation>
    <scope>NUCLEOTIDE SEQUENCE [LARGE SCALE GENOMIC DNA]</scope>
    <source>
        <strain evidence="1 2">OO99</strain>
    </source>
</reference>
<dbReference type="Proteomes" id="UP000215703">
    <property type="component" value="Chromosome"/>
</dbReference>
<sequence length="75" mass="7343">MPPEDEVPLPLGFDRVAAPVVGVSALGLAELAAGSPVTAPRPLGAPPCAKADPANSTTTIAASPAFISVLHVFAG</sequence>
<evidence type="ECO:0000313" key="1">
    <source>
        <dbReference type="EMBL" id="AWL97733.1"/>
    </source>
</evidence>
<organism evidence="1 2">
    <name type="scientific">Bradyrhizobium ottawaense</name>
    <dbReference type="NCBI Taxonomy" id="931866"/>
    <lineage>
        <taxon>Bacteria</taxon>
        <taxon>Pseudomonadati</taxon>
        <taxon>Pseudomonadota</taxon>
        <taxon>Alphaproteobacteria</taxon>
        <taxon>Hyphomicrobiales</taxon>
        <taxon>Nitrobacteraceae</taxon>
        <taxon>Bradyrhizobium</taxon>
    </lineage>
</organism>
<protein>
    <submittedName>
        <fullName evidence="1">Uncharacterized protein</fullName>
    </submittedName>
</protein>
<reference evidence="1 2" key="1">
    <citation type="journal article" date="2014" name="Int. J. Syst. Evol. Microbiol.">
        <title>Bradyrhizobium ottawaense sp. nov., a symbiotic nitrogen fixing bacterium from root nodules of soybeans in Canada.</title>
        <authorList>
            <person name="Yu X."/>
            <person name="Cloutier S."/>
            <person name="Tambong J.T."/>
            <person name="Bromfield E.S."/>
        </authorList>
    </citation>
    <scope>NUCLEOTIDE SEQUENCE [LARGE SCALE GENOMIC DNA]</scope>
    <source>
        <strain evidence="1 2">OO99</strain>
    </source>
</reference>
<name>A0A2U8PIY3_9BRAD</name>
<dbReference type="EMBL" id="CP029425">
    <property type="protein sequence ID" value="AWL97733.1"/>
    <property type="molecule type" value="Genomic_DNA"/>
</dbReference>
<proteinExistence type="predicted"/>
<evidence type="ECO:0000313" key="2">
    <source>
        <dbReference type="Proteomes" id="UP000215703"/>
    </source>
</evidence>
<gene>
    <name evidence="1" type="ORF">CIT37_40640</name>
</gene>
<dbReference type="AlphaFoldDB" id="A0A2U8PIY3"/>